<proteinExistence type="predicted"/>
<name>A0A7E4UN48_PANRE</name>
<keyword evidence="1" id="KW-1185">Reference proteome</keyword>
<evidence type="ECO:0000313" key="1">
    <source>
        <dbReference type="Proteomes" id="UP000492821"/>
    </source>
</evidence>
<sequence>MSFSWVRKYHQKREVRFESIQEHRLPRSDTTNSIRSLTLDYRHSGLNAPTLLARLQGYTGADAAVSVTLLLDCLVATTERTRPSGRRFQSSCSWGRRVGRFGGQKRPVDRSLLLNLVVLCPRQDTAPVDCIISVRPGLPYVSAVVGPTPADKPQPEPSEAANVCFPFFSRASPTLLPYSFGSVAYMRLSVHSLLTPDAQRQICSLCEMDVRVCVLVACFSHGSPNATFFHIRPRPRRRCIRTMPFRGNIEVSGATYQITADFDVLHRYD</sequence>
<evidence type="ECO:0000313" key="2">
    <source>
        <dbReference type="WBParaSite" id="Pan_g10737.t1"/>
    </source>
</evidence>
<organism evidence="1 2">
    <name type="scientific">Panagrellus redivivus</name>
    <name type="common">Microworm</name>
    <dbReference type="NCBI Taxonomy" id="6233"/>
    <lineage>
        <taxon>Eukaryota</taxon>
        <taxon>Metazoa</taxon>
        <taxon>Ecdysozoa</taxon>
        <taxon>Nematoda</taxon>
        <taxon>Chromadorea</taxon>
        <taxon>Rhabditida</taxon>
        <taxon>Tylenchina</taxon>
        <taxon>Panagrolaimomorpha</taxon>
        <taxon>Panagrolaimoidea</taxon>
        <taxon>Panagrolaimidae</taxon>
        <taxon>Panagrellus</taxon>
    </lineage>
</organism>
<dbReference type="Proteomes" id="UP000492821">
    <property type="component" value="Unassembled WGS sequence"/>
</dbReference>
<reference evidence="1" key="1">
    <citation type="journal article" date="2013" name="Genetics">
        <title>The draft genome and transcriptome of Panagrellus redivivus are shaped by the harsh demands of a free-living lifestyle.</title>
        <authorList>
            <person name="Srinivasan J."/>
            <person name="Dillman A.R."/>
            <person name="Macchietto M.G."/>
            <person name="Heikkinen L."/>
            <person name="Lakso M."/>
            <person name="Fracchia K.M."/>
            <person name="Antoshechkin I."/>
            <person name="Mortazavi A."/>
            <person name="Wong G."/>
            <person name="Sternberg P.W."/>
        </authorList>
    </citation>
    <scope>NUCLEOTIDE SEQUENCE [LARGE SCALE GENOMIC DNA]</scope>
    <source>
        <strain evidence="1">MT8872</strain>
    </source>
</reference>
<dbReference type="WBParaSite" id="Pan_g10737.t1">
    <property type="protein sequence ID" value="Pan_g10737.t1"/>
    <property type="gene ID" value="Pan_g10737"/>
</dbReference>
<reference evidence="2" key="2">
    <citation type="submission" date="2020-10" db="UniProtKB">
        <authorList>
            <consortium name="WormBaseParasite"/>
        </authorList>
    </citation>
    <scope>IDENTIFICATION</scope>
</reference>
<protein>
    <submittedName>
        <fullName evidence="2">Uncharacterized protein</fullName>
    </submittedName>
</protein>
<accession>A0A7E4UN48</accession>
<dbReference type="AlphaFoldDB" id="A0A7E4UN48"/>